<evidence type="ECO:0000313" key="2">
    <source>
        <dbReference type="Proteomes" id="UP000319557"/>
    </source>
</evidence>
<name>A0A517M3S6_9BACT</name>
<sequence>MAIRLPNLQAFTEGTMQAGVSPMRATNLKRVTMRFSSPEDQSILAASVSRRVAIQRAADRAGLDSGRFKIGTDGDRAVQMF</sequence>
<dbReference type="AlphaFoldDB" id="A0A517M3S6"/>
<proteinExistence type="predicted"/>
<dbReference type="EMBL" id="CP036261">
    <property type="protein sequence ID" value="QDS89533.1"/>
    <property type="molecule type" value="Genomic_DNA"/>
</dbReference>
<accession>A0A517M3S6</accession>
<dbReference type="Proteomes" id="UP000319557">
    <property type="component" value="Chromosome"/>
</dbReference>
<protein>
    <submittedName>
        <fullName evidence="1">Uncharacterized protein</fullName>
    </submittedName>
</protein>
<evidence type="ECO:0000313" key="1">
    <source>
        <dbReference type="EMBL" id="QDS89533.1"/>
    </source>
</evidence>
<gene>
    <name evidence="1" type="ORF">EC9_37330</name>
</gene>
<organism evidence="1 2">
    <name type="scientific">Rosistilla ulvae</name>
    <dbReference type="NCBI Taxonomy" id="1930277"/>
    <lineage>
        <taxon>Bacteria</taxon>
        <taxon>Pseudomonadati</taxon>
        <taxon>Planctomycetota</taxon>
        <taxon>Planctomycetia</taxon>
        <taxon>Pirellulales</taxon>
        <taxon>Pirellulaceae</taxon>
        <taxon>Rosistilla</taxon>
    </lineage>
</organism>
<reference evidence="1 2" key="1">
    <citation type="submission" date="2019-02" db="EMBL/GenBank/DDBJ databases">
        <title>Deep-cultivation of Planctomycetes and their phenomic and genomic characterization uncovers novel biology.</title>
        <authorList>
            <person name="Wiegand S."/>
            <person name="Jogler M."/>
            <person name="Boedeker C."/>
            <person name="Pinto D."/>
            <person name="Vollmers J."/>
            <person name="Rivas-Marin E."/>
            <person name="Kohn T."/>
            <person name="Peeters S.H."/>
            <person name="Heuer A."/>
            <person name="Rast P."/>
            <person name="Oberbeckmann S."/>
            <person name="Bunk B."/>
            <person name="Jeske O."/>
            <person name="Meyerdierks A."/>
            <person name="Storesund J.E."/>
            <person name="Kallscheuer N."/>
            <person name="Luecker S."/>
            <person name="Lage O.M."/>
            <person name="Pohl T."/>
            <person name="Merkel B.J."/>
            <person name="Hornburger P."/>
            <person name="Mueller R.-W."/>
            <person name="Bruemmer F."/>
            <person name="Labrenz M."/>
            <person name="Spormann A.M."/>
            <person name="Op den Camp H."/>
            <person name="Overmann J."/>
            <person name="Amann R."/>
            <person name="Jetten M.S.M."/>
            <person name="Mascher T."/>
            <person name="Medema M.H."/>
            <person name="Devos D.P."/>
            <person name="Kaster A.-K."/>
            <person name="Ovreas L."/>
            <person name="Rohde M."/>
            <person name="Galperin M.Y."/>
            <person name="Jogler C."/>
        </authorList>
    </citation>
    <scope>NUCLEOTIDE SEQUENCE [LARGE SCALE GENOMIC DNA]</scope>
    <source>
        <strain evidence="1 2">EC9</strain>
    </source>
</reference>
<keyword evidence="2" id="KW-1185">Reference proteome</keyword>
<dbReference type="KEGG" id="ruv:EC9_37330"/>